<feature type="chain" id="PRO_5046665200" description="Ricin B lectin domain-containing protein" evidence="1">
    <location>
        <begin position="27"/>
        <end position="84"/>
    </location>
</feature>
<keyword evidence="1" id="KW-0732">Signal</keyword>
<accession>A0ABT6N391</accession>
<proteinExistence type="predicted"/>
<organism evidence="2 3">
    <name type="scientific">Sphingomonas oryzagri</name>
    <dbReference type="NCBI Taxonomy" id="3042314"/>
    <lineage>
        <taxon>Bacteria</taxon>
        <taxon>Pseudomonadati</taxon>
        <taxon>Pseudomonadota</taxon>
        <taxon>Alphaproteobacteria</taxon>
        <taxon>Sphingomonadales</taxon>
        <taxon>Sphingomonadaceae</taxon>
        <taxon>Sphingomonas</taxon>
    </lineage>
</organism>
<evidence type="ECO:0000313" key="2">
    <source>
        <dbReference type="EMBL" id="MDH7638841.1"/>
    </source>
</evidence>
<protein>
    <recommendedName>
        <fullName evidence="4">Ricin B lectin domain-containing protein</fullName>
    </recommendedName>
</protein>
<keyword evidence="3" id="KW-1185">Reference proteome</keyword>
<evidence type="ECO:0008006" key="4">
    <source>
        <dbReference type="Google" id="ProtNLM"/>
    </source>
</evidence>
<sequence>MTSVSRLVPALAALSTAFVGVAPAFAQASAPVQHVRVYYQPASSTYCIDTAEMDAGATGVTRLPSFQCKSQAEWAQDGLTVSRI</sequence>
<dbReference type="RefSeq" id="WP_281044118.1">
    <property type="nucleotide sequence ID" value="NZ_JARYGZ010000001.1"/>
</dbReference>
<dbReference type="Proteomes" id="UP001160625">
    <property type="component" value="Unassembled WGS sequence"/>
</dbReference>
<gene>
    <name evidence="2" type="ORF">QGN17_08875</name>
</gene>
<evidence type="ECO:0000313" key="3">
    <source>
        <dbReference type="Proteomes" id="UP001160625"/>
    </source>
</evidence>
<evidence type="ECO:0000256" key="1">
    <source>
        <dbReference type="SAM" id="SignalP"/>
    </source>
</evidence>
<reference evidence="2" key="1">
    <citation type="submission" date="2023-04" db="EMBL/GenBank/DDBJ databases">
        <title>Sphingomonas sp. MAHUQ-71 isolated from rice field.</title>
        <authorList>
            <person name="Huq M.A."/>
        </authorList>
    </citation>
    <scope>NUCLEOTIDE SEQUENCE</scope>
    <source>
        <strain evidence="2">MAHUQ-71</strain>
    </source>
</reference>
<comment type="caution">
    <text evidence="2">The sequence shown here is derived from an EMBL/GenBank/DDBJ whole genome shotgun (WGS) entry which is preliminary data.</text>
</comment>
<feature type="signal peptide" evidence="1">
    <location>
        <begin position="1"/>
        <end position="26"/>
    </location>
</feature>
<name>A0ABT6N391_9SPHN</name>
<dbReference type="EMBL" id="JARYGZ010000001">
    <property type="protein sequence ID" value="MDH7638841.1"/>
    <property type="molecule type" value="Genomic_DNA"/>
</dbReference>